<feature type="compositionally biased region" description="Low complexity" evidence="1">
    <location>
        <begin position="30"/>
        <end position="39"/>
    </location>
</feature>
<evidence type="ECO:0000313" key="2">
    <source>
        <dbReference type="EMBL" id="CAG6476920.1"/>
    </source>
</evidence>
<evidence type="ECO:0000256" key="1">
    <source>
        <dbReference type="SAM" id="MobiDB-lite"/>
    </source>
</evidence>
<organism evidence="2">
    <name type="scientific">Culex pipiens</name>
    <name type="common">House mosquito</name>
    <dbReference type="NCBI Taxonomy" id="7175"/>
    <lineage>
        <taxon>Eukaryota</taxon>
        <taxon>Metazoa</taxon>
        <taxon>Ecdysozoa</taxon>
        <taxon>Arthropoda</taxon>
        <taxon>Hexapoda</taxon>
        <taxon>Insecta</taxon>
        <taxon>Pterygota</taxon>
        <taxon>Neoptera</taxon>
        <taxon>Endopterygota</taxon>
        <taxon>Diptera</taxon>
        <taxon>Nematocera</taxon>
        <taxon>Culicoidea</taxon>
        <taxon>Culicidae</taxon>
        <taxon>Culicinae</taxon>
        <taxon>Culicini</taxon>
        <taxon>Culex</taxon>
        <taxon>Culex</taxon>
    </lineage>
</organism>
<reference evidence="2" key="1">
    <citation type="submission" date="2021-05" db="EMBL/GenBank/DDBJ databases">
        <authorList>
            <person name="Alioto T."/>
            <person name="Alioto T."/>
            <person name="Gomez Garrido J."/>
        </authorList>
    </citation>
    <scope>NUCLEOTIDE SEQUENCE</scope>
</reference>
<protein>
    <submittedName>
        <fullName evidence="2">(northern house mosquito) hypothetical protein</fullName>
    </submittedName>
</protein>
<dbReference type="AlphaFoldDB" id="A0A8D8BNV5"/>
<feature type="region of interest" description="Disordered" evidence="1">
    <location>
        <begin position="1"/>
        <end position="68"/>
    </location>
</feature>
<sequence>MTVKSQTTPPTQKRNQPLDARNAPPSAKFSARACPSARRSSTRARSRASAFRLRKRTPSNGSRKACAKISRRGRNISNFCDRLNPGPRTFRPFSSICLWTKQC</sequence>
<feature type="compositionally biased region" description="Polar residues" evidence="1">
    <location>
        <begin position="1"/>
        <end position="15"/>
    </location>
</feature>
<proteinExistence type="predicted"/>
<accession>A0A8D8BNV5</accession>
<dbReference type="EMBL" id="HBUE01079633">
    <property type="protein sequence ID" value="CAG6476922.1"/>
    <property type="molecule type" value="Transcribed_RNA"/>
</dbReference>
<name>A0A8D8BNV5_CULPI</name>
<feature type="compositionally biased region" description="Basic residues" evidence="1">
    <location>
        <begin position="40"/>
        <end position="57"/>
    </location>
</feature>
<dbReference type="EMBL" id="HBUE01079632">
    <property type="protein sequence ID" value="CAG6476920.1"/>
    <property type="molecule type" value="Transcribed_RNA"/>
</dbReference>